<proteinExistence type="predicted"/>
<organism evidence="1 2">
    <name type="scientific">Gigaspora rosea</name>
    <dbReference type="NCBI Taxonomy" id="44941"/>
    <lineage>
        <taxon>Eukaryota</taxon>
        <taxon>Fungi</taxon>
        <taxon>Fungi incertae sedis</taxon>
        <taxon>Mucoromycota</taxon>
        <taxon>Glomeromycotina</taxon>
        <taxon>Glomeromycetes</taxon>
        <taxon>Diversisporales</taxon>
        <taxon>Gigasporaceae</taxon>
        <taxon>Gigaspora</taxon>
    </lineage>
</organism>
<gene>
    <name evidence="1" type="ORF">C2G38_2175346</name>
</gene>
<name>A0A397VJC0_9GLOM</name>
<evidence type="ECO:0000313" key="1">
    <source>
        <dbReference type="EMBL" id="RIB21921.1"/>
    </source>
</evidence>
<dbReference type="EMBL" id="QKWP01000335">
    <property type="protein sequence ID" value="RIB21921.1"/>
    <property type="molecule type" value="Genomic_DNA"/>
</dbReference>
<dbReference type="AlphaFoldDB" id="A0A397VJC0"/>
<dbReference type="Proteomes" id="UP000266673">
    <property type="component" value="Unassembled WGS sequence"/>
</dbReference>
<comment type="caution">
    <text evidence="1">The sequence shown here is derived from an EMBL/GenBank/DDBJ whole genome shotgun (WGS) entry which is preliminary data.</text>
</comment>
<protein>
    <submittedName>
        <fullName evidence="1">Uncharacterized protein</fullName>
    </submittedName>
</protein>
<evidence type="ECO:0000313" key="2">
    <source>
        <dbReference type="Proteomes" id="UP000266673"/>
    </source>
</evidence>
<accession>A0A397VJC0</accession>
<sequence>MYSHLNVDLNLSQVSEVLYETRQQPSAVLDSSEGIDLDLFQVGSIFKLLFLRINRIVCPSKRQKSSIELNDKQSLSTINENLNQSNYEQLNLEESPKQSYSCSNCHIKEHNIRSYLDFSKKNAEAKATAVAEALTILCEAKDNLCLSLVTIILNLHIDIE</sequence>
<reference evidence="1 2" key="1">
    <citation type="submission" date="2018-06" db="EMBL/GenBank/DDBJ databases">
        <title>Comparative genomics reveals the genomic features of Rhizophagus irregularis, R. cerebriforme, R. diaphanum and Gigaspora rosea, and their symbiotic lifestyle signature.</title>
        <authorList>
            <person name="Morin E."/>
            <person name="San Clemente H."/>
            <person name="Chen E.C.H."/>
            <person name="De La Providencia I."/>
            <person name="Hainaut M."/>
            <person name="Kuo A."/>
            <person name="Kohler A."/>
            <person name="Murat C."/>
            <person name="Tang N."/>
            <person name="Roy S."/>
            <person name="Loubradou J."/>
            <person name="Henrissat B."/>
            <person name="Grigoriev I.V."/>
            <person name="Corradi N."/>
            <person name="Roux C."/>
            <person name="Martin F.M."/>
        </authorList>
    </citation>
    <scope>NUCLEOTIDE SEQUENCE [LARGE SCALE GENOMIC DNA]</scope>
    <source>
        <strain evidence="1 2">DAOM 194757</strain>
    </source>
</reference>
<keyword evidence="2" id="KW-1185">Reference proteome</keyword>